<dbReference type="SUPFAM" id="SSF58104">
    <property type="entry name" value="Methyl-accepting chemotaxis protein (MCP) signaling domain"/>
    <property type="match status" value="1"/>
</dbReference>
<evidence type="ECO:0000313" key="3">
    <source>
        <dbReference type="Proteomes" id="UP001250791"/>
    </source>
</evidence>
<sequence>MAEVQEIKRQVCAIVESAQEQSSGLRQINTAVNQLDQDTQKNAATVEEAMAANYSLANEVRTPESSHSAKTIEFLPGDK</sequence>
<protein>
    <submittedName>
        <fullName evidence="2">Methyl-accepting chemotaxis protein</fullName>
    </submittedName>
</protein>
<accession>A0ABU1SYC3</accession>
<name>A0ABU1SYC3_9HYPH</name>
<evidence type="ECO:0000256" key="1">
    <source>
        <dbReference type="SAM" id="MobiDB-lite"/>
    </source>
</evidence>
<feature type="region of interest" description="Disordered" evidence="1">
    <location>
        <begin position="59"/>
        <end position="79"/>
    </location>
</feature>
<reference evidence="2 3" key="1">
    <citation type="submission" date="2023-07" db="EMBL/GenBank/DDBJ databases">
        <title>Sorghum-associated microbial communities from plants grown in Nebraska, USA.</title>
        <authorList>
            <person name="Schachtman D."/>
        </authorList>
    </citation>
    <scope>NUCLEOTIDE SEQUENCE [LARGE SCALE GENOMIC DNA]</scope>
    <source>
        <strain evidence="2 3">3199</strain>
    </source>
</reference>
<proteinExistence type="predicted"/>
<organism evidence="2 3">
    <name type="scientific">Rhizobium miluonense</name>
    <dbReference type="NCBI Taxonomy" id="411945"/>
    <lineage>
        <taxon>Bacteria</taxon>
        <taxon>Pseudomonadati</taxon>
        <taxon>Pseudomonadota</taxon>
        <taxon>Alphaproteobacteria</taxon>
        <taxon>Hyphomicrobiales</taxon>
        <taxon>Rhizobiaceae</taxon>
        <taxon>Rhizobium/Agrobacterium group</taxon>
        <taxon>Rhizobium</taxon>
    </lineage>
</organism>
<comment type="caution">
    <text evidence="2">The sequence shown here is derived from an EMBL/GenBank/DDBJ whole genome shotgun (WGS) entry which is preliminary data.</text>
</comment>
<evidence type="ECO:0000313" key="2">
    <source>
        <dbReference type="EMBL" id="MDR6903993.1"/>
    </source>
</evidence>
<gene>
    <name evidence="2" type="ORF">J2W52_005626</name>
</gene>
<dbReference type="EMBL" id="JAVDUP010000012">
    <property type="protein sequence ID" value="MDR6903993.1"/>
    <property type="molecule type" value="Genomic_DNA"/>
</dbReference>
<dbReference type="Proteomes" id="UP001250791">
    <property type="component" value="Unassembled WGS sequence"/>
</dbReference>
<keyword evidence="3" id="KW-1185">Reference proteome</keyword>